<name>A0ABS6JRK3_9BACI</name>
<dbReference type="NCBIfam" id="TIGR01364">
    <property type="entry name" value="serC_1"/>
    <property type="match status" value="1"/>
</dbReference>
<feature type="binding site" evidence="11">
    <location>
        <position position="106"/>
    </location>
    <ligand>
        <name>pyridoxal 5'-phosphate</name>
        <dbReference type="ChEBI" id="CHEBI:597326"/>
    </ligand>
</feature>
<feature type="binding site" evidence="11">
    <location>
        <position position="200"/>
    </location>
    <ligand>
        <name>pyridoxal 5'-phosphate</name>
        <dbReference type="ChEBI" id="CHEBI:597326"/>
    </ligand>
</feature>
<keyword evidence="15" id="KW-1185">Reference proteome</keyword>
<evidence type="ECO:0000313" key="14">
    <source>
        <dbReference type="EMBL" id="MBU9720721.1"/>
    </source>
</evidence>
<comment type="similarity">
    <text evidence="3 11">Belongs to the class-V pyridoxal-phosphate-dependent aminotransferase family. SerC subfamily.</text>
</comment>
<keyword evidence="5 11" id="KW-0028">Amino-acid biosynthesis</keyword>
<accession>A0ABS6JRK3</accession>
<organism evidence="14 15">
    <name type="scientific">Evansella alkalicola</name>
    <dbReference type="NCBI Taxonomy" id="745819"/>
    <lineage>
        <taxon>Bacteria</taxon>
        <taxon>Bacillati</taxon>
        <taxon>Bacillota</taxon>
        <taxon>Bacilli</taxon>
        <taxon>Bacillales</taxon>
        <taxon>Bacillaceae</taxon>
        <taxon>Evansella</taxon>
    </lineage>
</organism>
<evidence type="ECO:0000256" key="4">
    <source>
        <dbReference type="ARBA" id="ARBA00022576"/>
    </source>
</evidence>
<feature type="modified residue" description="N6-(pyridoxal phosphate)lysine" evidence="11">
    <location>
        <position position="201"/>
    </location>
</feature>
<evidence type="ECO:0000256" key="8">
    <source>
        <dbReference type="ARBA" id="ARBA00023299"/>
    </source>
</evidence>
<dbReference type="EC" id="2.6.1.52" evidence="11"/>
<comment type="catalytic activity">
    <reaction evidence="9 11">
        <text>4-(phosphooxy)-L-threonine + 2-oxoglutarate = (R)-3-hydroxy-2-oxo-4-phosphooxybutanoate + L-glutamate</text>
        <dbReference type="Rhea" id="RHEA:16573"/>
        <dbReference type="ChEBI" id="CHEBI:16810"/>
        <dbReference type="ChEBI" id="CHEBI:29985"/>
        <dbReference type="ChEBI" id="CHEBI:58452"/>
        <dbReference type="ChEBI" id="CHEBI:58538"/>
        <dbReference type="EC" id="2.6.1.52"/>
    </reaction>
</comment>
<sequence>MVTTASSTFNFNAGPSALPKAILEKAQNSMFNYKKSGLSVMEMSHRSPLYEEIHFGALNKVRSILSIPEEFDILLLQGGASLQFAMIPMNFLPKDKKAAYLMSGSWSEKALKEARSIGQAYELSTSKDNKYKSIPNPNVEGVEENTAYIHITSNNTIYGTQWPELPKEFGNQPVFVDASSDIFSQPIDWDHVDLVYAGAQKNAGPSGITVVIIRKELMEKANKDIPAILSYSTHAKGDSLYNTPPTAAIYMLGLMMDWLEEHGGINGIQNINEKKASLLYQMIDESNGFYKGHATKDSRSKMNVTFNLPTEELEKEFLNQAKARGFVGLNGHRSIGGCRASIYNGVPFEHVKKLVEFMEEFKSNNA</sequence>
<keyword evidence="4 11" id="KW-0032">Aminotransferase</keyword>
<evidence type="ECO:0000256" key="10">
    <source>
        <dbReference type="ARBA" id="ARBA00049007"/>
    </source>
</evidence>
<dbReference type="GO" id="GO:0004648">
    <property type="term" value="F:O-phospho-L-serine:2-oxoglutarate aminotransferase activity"/>
    <property type="evidence" value="ECO:0007669"/>
    <property type="project" value="UniProtKB-EC"/>
</dbReference>
<dbReference type="NCBIfam" id="NF003764">
    <property type="entry name" value="PRK05355.1"/>
    <property type="match status" value="1"/>
</dbReference>
<keyword evidence="6 11" id="KW-0808">Transferase</keyword>
<evidence type="ECO:0000256" key="3">
    <source>
        <dbReference type="ARBA" id="ARBA00006904"/>
    </source>
</evidence>
<dbReference type="PIRSF" id="PIRSF000525">
    <property type="entry name" value="SerC"/>
    <property type="match status" value="1"/>
</dbReference>
<comment type="function">
    <text evidence="1 11">Catalyzes the reversible conversion of 3-phosphohydroxypyruvate to phosphoserine and of 3-hydroxy-2-oxo-4-phosphonooxybutanoate to phosphohydroxythreonine.</text>
</comment>
<dbReference type="InterPro" id="IPR020578">
    <property type="entry name" value="Aminotrans_V_PyrdxlP_BS"/>
</dbReference>
<keyword evidence="8 11" id="KW-0718">Serine biosynthesis</keyword>
<evidence type="ECO:0000256" key="7">
    <source>
        <dbReference type="ARBA" id="ARBA00022898"/>
    </source>
</evidence>
<dbReference type="InterPro" id="IPR015421">
    <property type="entry name" value="PyrdxlP-dep_Trfase_major"/>
</dbReference>
<evidence type="ECO:0000256" key="1">
    <source>
        <dbReference type="ARBA" id="ARBA00003483"/>
    </source>
</evidence>
<dbReference type="Proteomes" id="UP000790580">
    <property type="component" value="Unassembled WGS sequence"/>
</dbReference>
<gene>
    <name evidence="11 14" type="primary">serC</name>
    <name evidence="14" type="ORF">KS407_04585</name>
</gene>
<proteinExistence type="inferred from homology"/>
<evidence type="ECO:0000259" key="13">
    <source>
        <dbReference type="Pfam" id="PF00266"/>
    </source>
</evidence>
<dbReference type="Gene3D" id="3.40.640.10">
    <property type="entry name" value="Type I PLP-dependent aspartate aminotransferase-like (Major domain)"/>
    <property type="match status" value="1"/>
</dbReference>
<evidence type="ECO:0000313" key="15">
    <source>
        <dbReference type="Proteomes" id="UP000790580"/>
    </source>
</evidence>
<evidence type="ECO:0000256" key="11">
    <source>
        <dbReference type="HAMAP-Rule" id="MF_00160"/>
    </source>
</evidence>
<dbReference type="PANTHER" id="PTHR43247">
    <property type="entry name" value="PHOSPHOSERINE AMINOTRANSFERASE"/>
    <property type="match status" value="1"/>
</dbReference>
<comment type="pathway">
    <text evidence="2 11 12">Amino-acid biosynthesis; L-serine biosynthesis; L-serine from 3-phospho-D-glycerate: step 2/3.</text>
</comment>
<dbReference type="RefSeq" id="WP_088074668.1">
    <property type="nucleotide sequence ID" value="NZ_JAHQCR010000021.1"/>
</dbReference>
<evidence type="ECO:0000256" key="2">
    <source>
        <dbReference type="ARBA" id="ARBA00005099"/>
    </source>
</evidence>
<feature type="domain" description="Aminotransferase class V" evidence="13">
    <location>
        <begin position="9"/>
        <end position="354"/>
    </location>
</feature>
<dbReference type="InterPro" id="IPR015422">
    <property type="entry name" value="PyrdxlP-dep_Trfase_small"/>
</dbReference>
<comment type="caution">
    <text evidence="14">The sequence shown here is derived from an EMBL/GenBank/DDBJ whole genome shotgun (WGS) entry which is preliminary data.</text>
</comment>
<dbReference type="InterPro" id="IPR022278">
    <property type="entry name" value="Pser_aminoTfrase"/>
</dbReference>
<comment type="caution">
    <text evidence="11">Lacks conserved residue(s) required for the propagation of feature annotation.</text>
</comment>
<reference evidence="14 15" key="1">
    <citation type="submission" date="2021-06" db="EMBL/GenBank/DDBJ databases">
        <title>Bacillus sp. RD4P76, an endophyte from a halophyte.</title>
        <authorList>
            <person name="Sun J.-Q."/>
        </authorList>
    </citation>
    <scope>NUCLEOTIDE SEQUENCE [LARGE SCALE GENOMIC DNA]</scope>
    <source>
        <strain evidence="14 15">JCM 17098</strain>
    </source>
</reference>
<feature type="binding site" evidence="11">
    <location>
        <position position="46"/>
    </location>
    <ligand>
        <name>L-glutamate</name>
        <dbReference type="ChEBI" id="CHEBI:29985"/>
    </ligand>
</feature>
<dbReference type="PANTHER" id="PTHR43247:SF1">
    <property type="entry name" value="PHOSPHOSERINE AMINOTRANSFERASE"/>
    <property type="match status" value="1"/>
</dbReference>
<keyword evidence="11" id="KW-0963">Cytoplasm</keyword>
<evidence type="ECO:0000256" key="5">
    <source>
        <dbReference type="ARBA" id="ARBA00022605"/>
    </source>
</evidence>
<dbReference type="EMBL" id="JAHQCR010000021">
    <property type="protein sequence ID" value="MBU9720721.1"/>
    <property type="molecule type" value="Genomic_DNA"/>
</dbReference>
<keyword evidence="7 11" id="KW-0663">Pyridoxal phosphate</keyword>
<evidence type="ECO:0000256" key="9">
    <source>
        <dbReference type="ARBA" id="ARBA00047630"/>
    </source>
</evidence>
<feature type="binding site" evidence="11">
    <location>
        <position position="156"/>
    </location>
    <ligand>
        <name>pyridoxal 5'-phosphate</name>
        <dbReference type="ChEBI" id="CHEBI:597326"/>
    </ligand>
</feature>
<protein>
    <recommendedName>
        <fullName evidence="11">Phosphoserine aminotransferase</fullName>
        <ecNumber evidence="11">2.6.1.52</ecNumber>
    </recommendedName>
    <alternativeName>
        <fullName evidence="11">Phosphohydroxythreonine aminotransferase</fullName>
        <shortName evidence="11">PSAT</shortName>
    </alternativeName>
</protein>
<comment type="subcellular location">
    <subcellularLocation>
        <location evidence="11">Cytoplasm</location>
    </subcellularLocation>
</comment>
<dbReference type="PROSITE" id="PS00595">
    <property type="entry name" value="AA_TRANSFER_CLASS_5"/>
    <property type="match status" value="1"/>
</dbReference>
<dbReference type="SUPFAM" id="SSF53383">
    <property type="entry name" value="PLP-dependent transferases"/>
    <property type="match status" value="1"/>
</dbReference>
<feature type="binding site" evidence="11">
    <location>
        <position position="177"/>
    </location>
    <ligand>
        <name>pyridoxal 5'-phosphate</name>
        <dbReference type="ChEBI" id="CHEBI:597326"/>
    </ligand>
</feature>
<dbReference type="Gene3D" id="3.90.1150.10">
    <property type="entry name" value="Aspartate Aminotransferase, domain 1"/>
    <property type="match status" value="1"/>
</dbReference>
<comment type="catalytic activity">
    <reaction evidence="10 11 12">
        <text>O-phospho-L-serine + 2-oxoglutarate = 3-phosphooxypyruvate + L-glutamate</text>
        <dbReference type="Rhea" id="RHEA:14329"/>
        <dbReference type="ChEBI" id="CHEBI:16810"/>
        <dbReference type="ChEBI" id="CHEBI:18110"/>
        <dbReference type="ChEBI" id="CHEBI:29985"/>
        <dbReference type="ChEBI" id="CHEBI:57524"/>
        <dbReference type="EC" id="2.6.1.52"/>
    </reaction>
</comment>
<comment type="subunit">
    <text evidence="11">Homodimer.</text>
</comment>
<dbReference type="Pfam" id="PF00266">
    <property type="entry name" value="Aminotran_5"/>
    <property type="match status" value="1"/>
</dbReference>
<evidence type="ECO:0000256" key="12">
    <source>
        <dbReference type="RuleBase" id="RU004505"/>
    </source>
</evidence>
<dbReference type="InterPro" id="IPR015424">
    <property type="entry name" value="PyrdxlP-dep_Trfase"/>
</dbReference>
<dbReference type="InterPro" id="IPR000192">
    <property type="entry name" value="Aminotrans_V_dom"/>
</dbReference>
<comment type="cofactor">
    <cofactor evidence="11">
        <name>pyridoxal 5'-phosphate</name>
        <dbReference type="ChEBI" id="CHEBI:597326"/>
    </cofactor>
    <text evidence="11">Binds 1 pyridoxal phosphate per subunit.</text>
</comment>
<feature type="binding site" evidence="11">
    <location>
        <begin position="242"/>
        <end position="243"/>
    </location>
    <ligand>
        <name>pyridoxal 5'-phosphate</name>
        <dbReference type="ChEBI" id="CHEBI:597326"/>
    </ligand>
</feature>
<evidence type="ECO:0000256" key="6">
    <source>
        <dbReference type="ARBA" id="ARBA00022679"/>
    </source>
</evidence>
<dbReference type="HAMAP" id="MF_00160">
    <property type="entry name" value="SerC_aminotrans_5"/>
    <property type="match status" value="1"/>
</dbReference>
<feature type="binding site" evidence="11">
    <location>
        <begin position="80"/>
        <end position="81"/>
    </location>
    <ligand>
        <name>pyridoxal 5'-phosphate</name>
        <dbReference type="ChEBI" id="CHEBI:597326"/>
    </ligand>
</feature>